<gene>
    <name evidence="2" type="ORF">CBER1_06544</name>
</gene>
<feature type="compositionally biased region" description="Basic and acidic residues" evidence="1">
    <location>
        <begin position="288"/>
        <end position="320"/>
    </location>
</feature>
<feature type="region of interest" description="Disordered" evidence="1">
    <location>
        <begin position="140"/>
        <end position="170"/>
    </location>
</feature>
<evidence type="ECO:0000256" key="1">
    <source>
        <dbReference type="SAM" id="MobiDB-lite"/>
    </source>
</evidence>
<dbReference type="EMBL" id="PNEN01001771">
    <property type="protein sequence ID" value="PPJ50948.1"/>
    <property type="molecule type" value="Genomic_DNA"/>
</dbReference>
<evidence type="ECO:0000313" key="2">
    <source>
        <dbReference type="EMBL" id="PPJ50948.1"/>
    </source>
</evidence>
<sequence>MDFSGLGEPLLGVAQQIQDLQSRLAESDSERTKLNATTQDLSDRLEASEKIAQRAIQAEAELSETRGECATLRAQLDTERQVAREKQADLVECKKSNAELQKLCEHNESELKSLTAKWSKLKEQLEGKELELQQLKSTVEQANTLEGDQHGNDATSGAIETTEQEVEDTQEIQHPMGEFAEFEKLLEKGDKGYFEITDLKNARDHAVPMSEMLERLEKQRSELSGKRWKELTEYEWNPPLIRFDSTSSSPMEGVVSTAEATNNSPVVANAPASPPILSSSMYYMARQPEAHSRGRDLREQQIHRPTPESPVHDAMKKFSDTHTPSLDVSSHLAFESRARDRQSRDRRSNQDKTYKKAEASSPGSSPGPPKKRPYSEDMTEEEFRRAVAHRRCVHVRCVYLHPNQYDPKDSRWIITTGGMMRKARPIALDPMIGQHEDGEAVCTPQLDTFYNFNYSGKSLEDQET</sequence>
<dbReference type="AlphaFoldDB" id="A0A2S6BTZ3"/>
<evidence type="ECO:0000313" key="3">
    <source>
        <dbReference type="Proteomes" id="UP000237631"/>
    </source>
</evidence>
<proteinExistence type="predicted"/>
<reference evidence="3" key="1">
    <citation type="journal article" date="2017" name="bioRxiv">
        <title>Conservation of a gene cluster reveals novel cercosporin biosynthetic mechanisms and extends production to the genus Colletotrichum.</title>
        <authorList>
            <person name="de Jonge R."/>
            <person name="Ebert M.K."/>
            <person name="Huitt-Roehl C.R."/>
            <person name="Pal P."/>
            <person name="Suttle J.C."/>
            <person name="Spanner R.E."/>
            <person name="Neubauer J.D."/>
            <person name="Jurick W.M.II."/>
            <person name="Stott K.A."/>
            <person name="Secor G.A."/>
            <person name="Thomma B.P.H.J."/>
            <person name="Van de Peer Y."/>
            <person name="Townsend C.A."/>
            <person name="Bolton M.D."/>
        </authorList>
    </citation>
    <scope>NUCLEOTIDE SEQUENCE [LARGE SCALE GENOMIC DNA]</scope>
    <source>
        <strain evidence="3">CBS538.71</strain>
    </source>
</reference>
<dbReference type="Proteomes" id="UP000237631">
    <property type="component" value="Unassembled WGS sequence"/>
</dbReference>
<feature type="region of interest" description="Disordered" evidence="1">
    <location>
        <begin position="287"/>
        <end position="380"/>
    </location>
</feature>
<feature type="compositionally biased region" description="Polar residues" evidence="1">
    <location>
        <begin position="140"/>
        <end position="159"/>
    </location>
</feature>
<organism evidence="2 3">
    <name type="scientific">Cercospora berteroae</name>
    <dbReference type="NCBI Taxonomy" id="357750"/>
    <lineage>
        <taxon>Eukaryota</taxon>
        <taxon>Fungi</taxon>
        <taxon>Dikarya</taxon>
        <taxon>Ascomycota</taxon>
        <taxon>Pezizomycotina</taxon>
        <taxon>Dothideomycetes</taxon>
        <taxon>Dothideomycetidae</taxon>
        <taxon>Mycosphaerellales</taxon>
        <taxon>Mycosphaerellaceae</taxon>
        <taxon>Cercospora</taxon>
    </lineage>
</organism>
<keyword evidence="3" id="KW-1185">Reference proteome</keyword>
<name>A0A2S6BTZ3_9PEZI</name>
<dbReference type="OrthoDB" id="10267300at2759"/>
<comment type="caution">
    <text evidence="2">The sequence shown here is derived from an EMBL/GenBank/DDBJ whole genome shotgun (WGS) entry which is preliminary data.</text>
</comment>
<accession>A0A2S6BTZ3</accession>
<feature type="compositionally biased region" description="Basic and acidic residues" evidence="1">
    <location>
        <begin position="334"/>
        <end position="358"/>
    </location>
</feature>
<protein>
    <submittedName>
        <fullName evidence="2">Uncharacterized protein</fullName>
    </submittedName>
</protein>